<dbReference type="Proteomes" id="UP000004184">
    <property type="component" value="Unassembled WGS sequence"/>
</dbReference>
<dbReference type="EMBL" id="GG657757">
    <property type="protein sequence ID" value="EFL30465.1"/>
    <property type="molecule type" value="Genomic_DNA"/>
</dbReference>
<keyword evidence="3" id="KW-1185">Reference proteome</keyword>
<sequence length="644" mass="71757">MRIPTSATPCASARTAERSTRAPSTPTCGWNRSGRLPSRPASSDRPARSGEHACPEQMKDRTEVQTSSLAERFQALARHASGGPRGDVEDVVDVSAAELRFADEHDVAQTLVLGALCARLDGGASIAPLLGKTAERYVTSSILYTGRILPRAMELIELLDRGVDEKSPDLLTEAADHLSQGWADYPRSAFPAAFARLARELGLDVPLRQFSEVSFVSWKQGLAGATANDAERALSSFEVALDRYRNYRYYADAAWLHTDLVIAHLLAGREDRASATAEAQRDYVEEILRTHPLVDGAADESYAFHLGDVRSGNYGTFVESSTVRPEVLTTRDAALLKRYVHTSEYLIAACRYGARRDFDAALDVFSCGWSAFQASPYPRIFLHLADRYTDNRHDWNPHLTAYEGWHRMLRTYRIRVKPRVLIDTAMTLHDRFAYAGLEVSAAVVLLDAAILHARLHGKAGAVEWVTRYLQELRPVVPEMVNATALYLQAPQSGQYQWQLSKYIGLRPAHLTPEFPVELGADTAPDLDRFEVSLYGPLLSLEGMTIYEITPQALNDTLKVLGEAFMHRQPDGDVPFLSAAELSRRTNRTPAAIAQTVRRFRNVCQEIFRESAEYDLIQDAVIQGRPGYRINPAKVQRFRDYSSVS</sequence>
<reference evidence="3" key="1">
    <citation type="submission" date="2009-02" db="EMBL/GenBank/DDBJ databases">
        <title>Annotation of Streptomyces viridochromogenes strain DSM 40736.</title>
        <authorList>
            <consortium name="The Broad Institute Genome Sequencing Platform"/>
            <consortium name="Broad Institute Microbial Sequencing Center"/>
            <person name="Fischbach M."/>
            <person name="Godfrey P."/>
            <person name="Ward D."/>
            <person name="Young S."/>
            <person name="Zeng Q."/>
            <person name="Koehrsen M."/>
            <person name="Alvarado L."/>
            <person name="Berlin A.M."/>
            <person name="Bochicchio J."/>
            <person name="Borenstein D."/>
            <person name="Chapman S.B."/>
            <person name="Chen Z."/>
            <person name="Engels R."/>
            <person name="Freedman E."/>
            <person name="Gellesch M."/>
            <person name="Goldberg J."/>
            <person name="Griggs A."/>
            <person name="Gujja S."/>
            <person name="Heilman E.R."/>
            <person name="Heiman D.I."/>
            <person name="Hepburn T.A."/>
            <person name="Howarth C."/>
            <person name="Jen D."/>
            <person name="Larson L."/>
            <person name="Lewis B."/>
            <person name="Mehta T."/>
            <person name="Park D."/>
            <person name="Pearson M."/>
            <person name="Richards J."/>
            <person name="Roberts A."/>
            <person name="Saif S."/>
            <person name="Shea T.D."/>
            <person name="Shenoy N."/>
            <person name="Sisk P."/>
            <person name="Stolte C."/>
            <person name="Sykes S.N."/>
            <person name="Thomson T."/>
            <person name="Walk T."/>
            <person name="White J."/>
            <person name="Yandava C."/>
            <person name="Straight P."/>
            <person name="Clardy J."/>
            <person name="Hung D."/>
            <person name="Kolter R."/>
            <person name="Mekalanos J."/>
            <person name="Walker S."/>
            <person name="Walsh C.T."/>
            <person name="Wieland-Brown L.C."/>
            <person name="Haas B."/>
            <person name="Nusbaum C."/>
            <person name="Birren B."/>
        </authorList>
    </citation>
    <scope>NUCLEOTIDE SEQUENCE [LARGE SCALE GENOMIC DNA]</scope>
    <source>
        <strain evidence="3">DSM 40736 / JCM 4977 / BCRC 1201 / Tue 494</strain>
    </source>
</reference>
<evidence type="ECO:0000313" key="3">
    <source>
        <dbReference type="Proteomes" id="UP000004184"/>
    </source>
</evidence>
<feature type="compositionally biased region" description="Basic and acidic residues" evidence="1">
    <location>
        <begin position="45"/>
        <end position="63"/>
    </location>
</feature>
<evidence type="ECO:0000256" key="1">
    <source>
        <dbReference type="SAM" id="MobiDB-lite"/>
    </source>
</evidence>
<dbReference type="HOGENOM" id="CLU_460717_0_0_11"/>
<dbReference type="eggNOG" id="ENOG5031ZNE">
    <property type="taxonomic scope" value="Bacteria"/>
</dbReference>
<gene>
    <name evidence="2" type="ORF">SSQG_00983</name>
</gene>
<name>D9XEY6_STRVT</name>
<evidence type="ECO:0000313" key="2">
    <source>
        <dbReference type="EMBL" id="EFL30465.1"/>
    </source>
</evidence>
<dbReference type="STRING" id="591159.SSQG_00983"/>
<feature type="compositionally biased region" description="Low complexity" evidence="1">
    <location>
        <begin position="35"/>
        <end position="44"/>
    </location>
</feature>
<proteinExistence type="predicted"/>
<organism evidence="2 3">
    <name type="scientific">Streptomyces viridochromogenes (strain DSM 40736 / JCM 4977 / BCRC 1201 / Tue 494)</name>
    <dbReference type="NCBI Taxonomy" id="591159"/>
    <lineage>
        <taxon>Bacteria</taxon>
        <taxon>Bacillati</taxon>
        <taxon>Actinomycetota</taxon>
        <taxon>Actinomycetes</taxon>
        <taxon>Kitasatosporales</taxon>
        <taxon>Streptomycetaceae</taxon>
        <taxon>Streptomyces</taxon>
    </lineage>
</organism>
<feature type="region of interest" description="Disordered" evidence="1">
    <location>
        <begin position="1"/>
        <end position="66"/>
    </location>
</feature>
<accession>D9XEY6</accession>
<dbReference type="AlphaFoldDB" id="D9XEY6"/>
<protein>
    <submittedName>
        <fullName evidence="2">Predicted protein</fullName>
    </submittedName>
</protein>